<dbReference type="AlphaFoldDB" id="A0A0D0DQL5"/>
<accession>A0A0D0DQL5</accession>
<dbReference type="SUPFAM" id="SSF56349">
    <property type="entry name" value="DNA breaking-rejoining enzymes"/>
    <property type="match status" value="1"/>
</dbReference>
<evidence type="ECO:0008006" key="5">
    <source>
        <dbReference type="Google" id="ProtNLM"/>
    </source>
</evidence>
<evidence type="ECO:0000256" key="1">
    <source>
        <dbReference type="ARBA" id="ARBA00023125"/>
    </source>
</evidence>
<dbReference type="InterPro" id="IPR013762">
    <property type="entry name" value="Integrase-like_cat_sf"/>
</dbReference>
<dbReference type="GO" id="GO:0015074">
    <property type="term" value="P:DNA integration"/>
    <property type="evidence" value="ECO:0007669"/>
    <property type="project" value="InterPro"/>
</dbReference>
<reference evidence="3 4" key="1">
    <citation type="submission" date="2014-04" db="EMBL/GenBank/DDBJ databases">
        <authorList>
            <consortium name="DOE Joint Genome Institute"/>
            <person name="Kuo A."/>
            <person name="Kohler A."/>
            <person name="Jargeat P."/>
            <person name="Nagy L.G."/>
            <person name="Floudas D."/>
            <person name="Copeland A."/>
            <person name="Barry K.W."/>
            <person name="Cichocki N."/>
            <person name="Veneault-Fourrey C."/>
            <person name="LaButti K."/>
            <person name="Lindquist E.A."/>
            <person name="Lipzen A."/>
            <person name="Lundell T."/>
            <person name="Morin E."/>
            <person name="Murat C."/>
            <person name="Sun H."/>
            <person name="Tunlid A."/>
            <person name="Henrissat B."/>
            <person name="Grigoriev I.V."/>
            <person name="Hibbett D.S."/>
            <person name="Martin F."/>
            <person name="Nordberg H.P."/>
            <person name="Cantor M.N."/>
            <person name="Hua S.X."/>
        </authorList>
    </citation>
    <scope>NUCLEOTIDE SEQUENCE [LARGE SCALE GENOMIC DNA]</scope>
    <source>
        <strain evidence="3 4">Ve08.2h10</strain>
    </source>
</reference>
<dbReference type="InterPro" id="IPR010998">
    <property type="entry name" value="Integrase_recombinase_N"/>
</dbReference>
<sequence length="299" mass="32650">DGKKIPKAERAPANPAVVAAFISTLAGSYSGSAVANYVCGIKAWHTIHGLAWILSDNEMDALLKAAVSLAPPRSKKPPQEPYTIDSLISIRDQLDLASPLHAAVFACLTTVFYATARTGELTTRTLRSFDPLSHVKPSDIRVDRDRQGNEVTNFQLPKTKSAPDGEDINWARQTGPSDPHAVLENHLAINAPVRDGPLFAYQRGKGHQSLTKSKFLSVLASALETAGKSPLQGHGIHIGSTLEYLLRNIPFDVVKVKGRWGSDAFLVYLRRHAQILAPYMQAQPSLHESFLRLTLPPVR</sequence>
<keyword evidence="1" id="KW-0238">DNA-binding</keyword>
<dbReference type="HOGENOM" id="CLU_003292_2_2_1"/>
<dbReference type="OrthoDB" id="2678913at2759"/>
<keyword evidence="2" id="KW-0233">DNA recombination</keyword>
<reference evidence="4" key="2">
    <citation type="submission" date="2015-01" db="EMBL/GenBank/DDBJ databases">
        <title>Evolutionary Origins and Diversification of the Mycorrhizal Mutualists.</title>
        <authorList>
            <consortium name="DOE Joint Genome Institute"/>
            <consortium name="Mycorrhizal Genomics Consortium"/>
            <person name="Kohler A."/>
            <person name="Kuo A."/>
            <person name="Nagy L.G."/>
            <person name="Floudas D."/>
            <person name="Copeland A."/>
            <person name="Barry K.W."/>
            <person name="Cichocki N."/>
            <person name="Veneault-Fourrey C."/>
            <person name="LaButti K."/>
            <person name="Lindquist E.A."/>
            <person name="Lipzen A."/>
            <person name="Lundell T."/>
            <person name="Morin E."/>
            <person name="Murat C."/>
            <person name="Riley R."/>
            <person name="Ohm R."/>
            <person name="Sun H."/>
            <person name="Tunlid A."/>
            <person name="Henrissat B."/>
            <person name="Grigoriev I.V."/>
            <person name="Hibbett D.S."/>
            <person name="Martin F."/>
        </authorList>
    </citation>
    <scope>NUCLEOTIDE SEQUENCE [LARGE SCALE GENOMIC DNA]</scope>
    <source>
        <strain evidence="4">Ve08.2h10</strain>
    </source>
</reference>
<dbReference type="GO" id="GO:0006310">
    <property type="term" value="P:DNA recombination"/>
    <property type="evidence" value="ECO:0007669"/>
    <property type="project" value="UniProtKB-KW"/>
</dbReference>
<dbReference type="Gene3D" id="1.10.443.10">
    <property type="entry name" value="Intergrase catalytic core"/>
    <property type="match status" value="1"/>
</dbReference>
<organism evidence="3 4">
    <name type="scientific">Paxillus rubicundulus Ve08.2h10</name>
    <dbReference type="NCBI Taxonomy" id="930991"/>
    <lineage>
        <taxon>Eukaryota</taxon>
        <taxon>Fungi</taxon>
        <taxon>Dikarya</taxon>
        <taxon>Basidiomycota</taxon>
        <taxon>Agaricomycotina</taxon>
        <taxon>Agaricomycetes</taxon>
        <taxon>Agaricomycetidae</taxon>
        <taxon>Boletales</taxon>
        <taxon>Paxilineae</taxon>
        <taxon>Paxillaceae</taxon>
        <taxon>Paxillus</taxon>
    </lineage>
</organism>
<evidence type="ECO:0000313" key="3">
    <source>
        <dbReference type="EMBL" id="KIK81705.1"/>
    </source>
</evidence>
<dbReference type="Proteomes" id="UP000054538">
    <property type="component" value="Unassembled WGS sequence"/>
</dbReference>
<evidence type="ECO:0000256" key="2">
    <source>
        <dbReference type="ARBA" id="ARBA00023172"/>
    </source>
</evidence>
<gene>
    <name evidence="3" type="ORF">PAXRUDRAFT_155421</name>
</gene>
<dbReference type="Gene3D" id="1.10.150.130">
    <property type="match status" value="1"/>
</dbReference>
<protein>
    <recommendedName>
        <fullName evidence="5">DNA breaking-rejoining enzyme</fullName>
    </recommendedName>
</protein>
<dbReference type="STRING" id="930991.A0A0D0DQL5"/>
<dbReference type="InParanoid" id="A0A0D0DQL5"/>
<name>A0A0D0DQL5_9AGAM</name>
<evidence type="ECO:0000313" key="4">
    <source>
        <dbReference type="Proteomes" id="UP000054538"/>
    </source>
</evidence>
<feature type="non-terminal residue" evidence="3">
    <location>
        <position position="1"/>
    </location>
</feature>
<dbReference type="InterPro" id="IPR052925">
    <property type="entry name" value="Phage_Integrase-like_Recomb"/>
</dbReference>
<dbReference type="PANTHER" id="PTHR34605">
    <property type="entry name" value="PHAGE_INTEGRASE DOMAIN-CONTAINING PROTEIN"/>
    <property type="match status" value="1"/>
</dbReference>
<proteinExistence type="predicted"/>
<dbReference type="EMBL" id="KN825745">
    <property type="protein sequence ID" value="KIK81705.1"/>
    <property type="molecule type" value="Genomic_DNA"/>
</dbReference>
<dbReference type="PANTHER" id="PTHR34605:SF3">
    <property type="entry name" value="P CELL-TYPE AGGLUTINATION PROTEIN MAP4-LIKE-RELATED"/>
    <property type="match status" value="1"/>
</dbReference>
<keyword evidence="4" id="KW-1185">Reference proteome</keyword>
<dbReference type="InterPro" id="IPR011010">
    <property type="entry name" value="DNA_brk_join_enz"/>
</dbReference>
<dbReference type="GO" id="GO:0003677">
    <property type="term" value="F:DNA binding"/>
    <property type="evidence" value="ECO:0007669"/>
    <property type="project" value="UniProtKB-KW"/>
</dbReference>